<keyword evidence="3" id="KW-1185">Reference proteome</keyword>
<evidence type="ECO:0000313" key="3">
    <source>
        <dbReference type="Proteomes" id="UP001321861"/>
    </source>
</evidence>
<reference evidence="2 3" key="1">
    <citation type="journal article" date="2023" name="Microbiol. Spectr.">
        <title>Symbiosis of Carpenter Bees with Uncharacterized Lactic Acid Bacteria Showing NAD Auxotrophy.</title>
        <authorList>
            <person name="Kawasaki S."/>
            <person name="Ozawa K."/>
            <person name="Mori T."/>
            <person name="Yamamoto A."/>
            <person name="Ito M."/>
            <person name="Ohkuma M."/>
            <person name="Sakamoto M."/>
            <person name="Matsutani M."/>
        </authorList>
    </citation>
    <scope>NUCLEOTIDE SEQUENCE [LARGE SCALE GENOMIC DNA]</scope>
    <source>
        <strain evidence="2 3">XA3</strain>
    </source>
</reference>
<gene>
    <name evidence="2" type="ORF">XA3_06260</name>
</gene>
<keyword evidence="1" id="KW-0472">Membrane</keyword>
<evidence type="ECO:0000256" key="1">
    <source>
        <dbReference type="SAM" id="Phobius"/>
    </source>
</evidence>
<feature type="transmembrane region" description="Helical" evidence="1">
    <location>
        <begin position="7"/>
        <end position="28"/>
    </location>
</feature>
<organism evidence="2 3">
    <name type="scientific">Xylocopilactobacillus apicola</name>
    <dbReference type="NCBI Taxonomy" id="2932184"/>
    <lineage>
        <taxon>Bacteria</taxon>
        <taxon>Bacillati</taxon>
        <taxon>Bacillota</taxon>
        <taxon>Bacilli</taxon>
        <taxon>Lactobacillales</taxon>
        <taxon>Lactobacillaceae</taxon>
        <taxon>Xylocopilactobacillus</taxon>
    </lineage>
</organism>
<keyword evidence="1" id="KW-1133">Transmembrane helix</keyword>
<accession>A0AAU9DE99</accession>
<dbReference type="RefSeq" id="WP_317636101.1">
    <property type="nucleotide sequence ID" value="NZ_AP026802.1"/>
</dbReference>
<dbReference type="EMBL" id="AP026802">
    <property type="protein sequence ID" value="BDR58185.1"/>
    <property type="molecule type" value="Genomic_DNA"/>
</dbReference>
<keyword evidence="1" id="KW-0812">Transmembrane</keyword>
<dbReference type="KEGG" id="xap:XA3_06260"/>
<proteinExistence type="predicted"/>
<dbReference type="Proteomes" id="UP001321861">
    <property type="component" value="Chromosome"/>
</dbReference>
<name>A0AAU9DE99_9LACO</name>
<protein>
    <submittedName>
        <fullName evidence="2">Uncharacterized protein</fullName>
    </submittedName>
</protein>
<sequence length="205" mass="24159">MKKIRKVLIIFVSIITVPMIAFAVYMSVYSYQHNIARNKGYKEISTVVPISRQIRMEDNTPTRVLSFFPKSYEINITTKEDYEHWKKLVLKRGKLLYGDGPHSHQELKEYVKDVNHCELFYSSEQTVKNTKPDESLAMLMNGYVMNPDPKSPYTNQKGFKTWNDAIKNMYDNFACVPSNHDLIEKWKFPKKNIEEMNTYRKKLGK</sequence>
<evidence type="ECO:0000313" key="2">
    <source>
        <dbReference type="EMBL" id="BDR58185.1"/>
    </source>
</evidence>
<dbReference type="AlphaFoldDB" id="A0AAU9DE99"/>